<sequence length="293" mass="30677">MDSRRRIDRALKSCLDQATALPCPPRLGDAMRHAVFPGGARFRPEFCLAVAGACGDAHPALTDAAAAAIELLHCASLVYDDLPCFDDAAVRRGQATVHAAFGEELAILAGNALIVLAFETLARAGGPHPHLLPGLLRVIARGVGGPSGIVAGQGWESESDLDDLGRYHRAKTGALFEAAIIAGALTGGGDPLQWTGLGYRLGEAYQIADDIRDACGRPELIGKPVGQDRVHDRPSAVHELGLSGATIHLGDLVEKAAGRVPACAGRNDLLAHLRRWSEQLLAVPTPIAASIRS</sequence>
<evidence type="ECO:0000313" key="9">
    <source>
        <dbReference type="Proteomes" id="UP001217838"/>
    </source>
</evidence>
<evidence type="ECO:0000256" key="5">
    <source>
        <dbReference type="ARBA" id="ARBA00022842"/>
    </source>
</evidence>
<dbReference type="Gene3D" id="1.10.600.10">
    <property type="entry name" value="Farnesyl Diphosphate Synthase"/>
    <property type="match status" value="1"/>
</dbReference>
<protein>
    <submittedName>
        <fullName evidence="8">Polyprenyl synthetase family protein</fullName>
    </submittedName>
</protein>
<keyword evidence="5" id="KW-0460">Magnesium</keyword>
<accession>A0ABT5B7C4</accession>
<dbReference type="InterPro" id="IPR000092">
    <property type="entry name" value="Polyprenyl_synt"/>
</dbReference>
<evidence type="ECO:0000256" key="3">
    <source>
        <dbReference type="ARBA" id="ARBA00022679"/>
    </source>
</evidence>
<keyword evidence="6" id="KW-0414">Isoprene biosynthesis</keyword>
<comment type="similarity">
    <text evidence="2 7">Belongs to the FPP/GGPP synthase family.</text>
</comment>
<dbReference type="SFLD" id="SFLDS00005">
    <property type="entry name" value="Isoprenoid_Synthase_Type_I"/>
    <property type="match status" value="1"/>
</dbReference>
<organism evidence="8 9">
    <name type="scientific">Nannocystis radixulma</name>
    <dbReference type="NCBI Taxonomy" id="2995305"/>
    <lineage>
        <taxon>Bacteria</taxon>
        <taxon>Pseudomonadati</taxon>
        <taxon>Myxococcota</taxon>
        <taxon>Polyangia</taxon>
        <taxon>Nannocystales</taxon>
        <taxon>Nannocystaceae</taxon>
        <taxon>Nannocystis</taxon>
    </lineage>
</organism>
<dbReference type="PANTHER" id="PTHR43281:SF1">
    <property type="entry name" value="FARNESYL DIPHOSPHATE SYNTHASE"/>
    <property type="match status" value="1"/>
</dbReference>
<reference evidence="8 9" key="1">
    <citation type="submission" date="2022-11" db="EMBL/GenBank/DDBJ databases">
        <title>Minimal conservation of predation-associated metabolite biosynthetic gene clusters underscores biosynthetic potential of Myxococcota including descriptions for ten novel species: Archangium lansinium sp. nov., Myxococcus landrumus sp. nov., Nannocystis bai.</title>
        <authorList>
            <person name="Ahearne A."/>
            <person name="Stevens C."/>
            <person name="Dowd S."/>
        </authorList>
    </citation>
    <scope>NUCLEOTIDE SEQUENCE [LARGE SCALE GENOMIC DNA]</scope>
    <source>
        <strain evidence="8 9">NCELM</strain>
    </source>
</reference>
<dbReference type="SUPFAM" id="SSF48576">
    <property type="entry name" value="Terpenoid synthases"/>
    <property type="match status" value="1"/>
</dbReference>
<evidence type="ECO:0000256" key="4">
    <source>
        <dbReference type="ARBA" id="ARBA00022723"/>
    </source>
</evidence>
<evidence type="ECO:0000256" key="6">
    <source>
        <dbReference type="ARBA" id="ARBA00023229"/>
    </source>
</evidence>
<evidence type="ECO:0000313" key="8">
    <source>
        <dbReference type="EMBL" id="MDC0669419.1"/>
    </source>
</evidence>
<proteinExistence type="inferred from homology"/>
<keyword evidence="9" id="KW-1185">Reference proteome</keyword>
<comment type="cofactor">
    <cofactor evidence="1">
        <name>Mg(2+)</name>
        <dbReference type="ChEBI" id="CHEBI:18420"/>
    </cofactor>
</comment>
<evidence type="ECO:0000256" key="2">
    <source>
        <dbReference type="ARBA" id="ARBA00006706"/>
    </source>
</evidence>
<evidence type="ECO:0000256" key="1">
    <source>
        <dbReference type="ARBA" id="ARBA00001946"/>
    </source>
</evidence>
<dbReference type="Pfam" id="PF00348">
    <property type="entry name" value="polyprenyl_synt"/>
    <property type="match status" value="1"/>
</dbReference>
<keyword evidence="3 7" id="KW-0808">Transferase</keyword>
<comment type="caution">
    <text evidence="8">The sequence shown here is derived from an EMBL/GenBank/DDBJ whole genome shotgun (WGS) entry which is preliminary data.</text>
</comment>
<dbReference type="EMBL" id="JAQNDN010000007">
    <property type="protein sequence ID" value="MDC0669419.1"/>
    <property type="molecule type" value="Genomic_DNA"/>
</dbReference>
<dbReference type="PANTHER" id="PTHR43281">
    <property type="entry name" value="FARNESYL DIPHOSPHATE SYNTHASE"/>
    <property type="match status" value="1"/>
</dbReference>
<evidence type="ECO:0000256" key="7">
    <source>
        <dbReference type="RuleBase" id="RU004466"/>
    </source>
</evidence>
<name>A0ABT5B7C4_9BACT</name>
<keyword evidence="4" id="KW-0479">Metal-binding</keyword>
<dbReference type="InterPro" id="IPR033749">
    <property type="entry name" value="Polyprenyl_synt_CS"/>
</dbReference>
<dbReference type="RefSeq" id="WP_267686707.1">
    <property type="nucleotide sequence ID" value="NZ_JAQNDN010000007.1"/>
</dbReference>
<dbReference type="InterPro" id="IPR008949">
    <property type="entry name" value="Isoprenoid_synthase_dom_sf"/>
</dbReference>
<dbReference type="Proteomes" id="UP001217838">
    <property type="component" value="Unassembled WGS sequence"/>
</dbReference>
<dbReference type="PROSITE" id="PS00723">
    <property type="entry name" value="POLYPRENYL_SYNTHASE_1"/>
    <property type="match status" value="1"/>
</dbReference>
<gene>
    <name evidence="8" type="ORF">POL58_16815</name>
</gene>
<dbReference type="CDD" id="cd00685">
    <property type="entry name" value="Trans_IPPS_HT"/>
    <property type="match status" value="1"/>
</dbReference>
<dbReference type="PROSITE" id="PS00444">
    <property type="entry name" value="POLYPRENYL_SYNTHASE_2"/>
    <property type="match status" value="1"/>
</dbReference>